<keyword evidence="1" id="KW-0472">Membrane</keyword>
<accession>A0A3M0MWL0</accession>
<evidence type="ECO:0000313" key="3">
    <source>
        <dbReference type="Proteomes" id="UP000273516"/>
    </source>
</evidence>
<protein>
    <submittedName>
        <fullName evidence="2">Uncharacterized protein</fullName>
    </submittedName>
</protein>
<feature type="transmembrane region" description="Helical" evidence="1">
    <location>
        <begin position="75"/>
        <end position="100"/>
    </location>
</feature>
<gene>
    <name evidence="2" type="ORF">C9E81_11005</name>
</gene>
<keyword evidence="3" id="KW-1185">Reference proteome</keyword>
<evidence type="ECO:0000313" key="2">
    <source>
        <dbReference type="EMBL" id="RMC35727.1"/>
    </source>
</evidence>
<feature type="transmembrane region" description="Helical" evidence="1">
    <location>
        <begin position="106"/>
        <end position="127"/>
    </location>
</feature>
<comment type="caution">
    <text evidence="2">The sequence shown here is derived from an EMBL/GenBank/DDBJ whole genome shotgun (WGS) entry which is preliminary data.</text>
</comment>
<keyword evidence="1" id="KW-1133">Transmembrane helix</keyword>
<sequence>MPDAGYIGHCQHPYAMHNACMTRHGTDLASFLPGLLHAFLVLSATLLGAIWFMSPVGLGFASWPDQEISREKAHLIFSISYFIGLPALVIGQLLSIVVIFKARPKIALAISAGTFGGFLSLMFLFFCSMP</sequence>
<dbReference type="Proteomes" id="UP000273516">
    <property type="component" value="Unassembled WGS sequence"/>
</dbReference>
<name>A0A3M0MWL0_9RHOB</name>
<feature type="transmembrane region" description="Helical" evidence="1">
    <location>
        <begin position="35"/>
        <end position="63"/>
    </location>
</feature>
<dbReference type="AlphaFoldDB" id="A0A3M0MWL0"/>
<evidence type="ECO:0000256" key="1">
    <source>
        <dbReference type="SAM" id="Phobius"/>
    </source>
</evidence>
<dbReference type="EMBL" id="QOKZ01000003">
    <property type="protein sequence ID" value="RMC35727.1"/>
    <property type="molecule type" value="Genomic_DNA"/>
</dbReference>
<organism evidence="2 3">
    <name type="scientific">Paracoccus alkanivorans</name>
    <dbReference type="NCBI Taxonomy" id="2116655"/>
    <lineage>
        <taxon>Bacteria</taxon>
        <taxon>Pseudomonadati</taxon>
        <taxon>Pseudomonadota</taxon>
        <taxon>Alphaproteobacteria</taxon>
        <taxon>Rhodobacterales</taxon>
        <taxon>Paracoccaceae</taxon>
        <taxon>Paracoccus</taxon>
    </lineage>
</organism>
<proteinExistence type="predicted"/>
<keyword evidence="1" id="KW-0812">Transmembrane</keyword>
<reference evidence="2 3" key="1">
    <citation type="submission" date="2018-07" db="EMBL/GenBank/DDBJ databases">
        <authorList>
            <person name="Zhang Y."/>
            <person name="Wang L."/>
            <person name="Ma S."/>
        </authorList>
    </citation>
    <scope>NUCLEOTIDE SEQUENCE [LARGE SCALE GENOMIC DNA]</scope>
    <source>
        <strain evidence="2 3">4-2</strain>
    </source>
</reference>